<comment type="caution">
    <text evidence="1">The sequence shown here is derived from an EMBL/GenBank/DDBJ whole genome shotgun (WGS) entry which is preliminary data.</text>
</comment>
<accession>A0A645JAA9</accession>
<organism evidence="1">
    <name type="scientific">bioreactor metagenome</name>
    <dbReference type="NCBI Taxonomy" id="1076179"/>
    <lineage>
        <taxon>unclassified sequences</taxon>
        <taxon>metagenomes</taxon>
        <taxon>ecological metagenomes</taxon>
    </lineage>
</organism>
<evidence type="ECO:0000313" key="1">
    <source>
        <dbReference type="EMBL" id="MPN60327.1"/>
    </source>
</evidence>
<sequence>MIIGRDGRSLYIGVPGKDNERNYAELNGFYEFFTVKNLNCAGYWIKAI</sequence>
<dbReference type="AlphaFoldDB" id="A0A645JAA9"/>
<protein>
    <submittedName>
        <fullName evidence="1">Uncharacterized protein</fullName>
    </submittedName>
</protein>
<gene>
    <name evidence="1" type="ORF">SDC9_208055</name>
</gene>
<reference evidence="1" key="1">
    <citation type="submission" date="2019-08" db="EMBL/GenBank/DDBJ databases">
        <authorList>
            <person name="Kucharzyk K."/>
            <person name="Murdoch R.W."/>
            <person name="Higgins S."/>
            <person name="Loffler F."/>
        </authorList>
    </citation>
    <scope>NUCLEOTIDE SEQUENCE</scope>
</reference>
<dbReference type="EMBL" id="VSSQ01135452">
    <property type="protein sequence ID" value="MPN60327.1"/>
    <property type="molecule type" value="Genomic_DNA"/>
</dbReference>
<name>A0A645JAA9_9ZZZZ</name>
<proteinExistence type="predicted"/>